<keyword evidence="2" id="KW-1185">Reference proteome</keyword>
<accession>A0A2R6WTH0</accession>
<organism evidence="1 2">
    <name type="scientific">Marchantia polymorpha</name>
    <name type="common">Common liverwort</name>
    <name type="synonym">Marchantia aquatica</name>
    <dbReference type="NCBI Taxonomy" id="3197"/>
    <lineage>
        <taxon>Eukaryota</taxon>
        <taxon>Viridiplantae</taxon>
        <taxon>Streptophyta</taxon>
        <taxon>Embryophyta</taxon>
        <taxon>Marchantiophyta</taxon>
        <taxon>Marchantiopsida</taxon>
        <taxon>Marchantiidae</taxon>
        <taxon>Marchantiales</taxon>
        <taxon>Marchantiaceae</taxon>
        <taxon>Marchantia</taxon>
    </lineage>
</organism>
<dbReference type="AlphaFoldDB" id="A0A2R6WTH0"/>
<proteinExistence type="predicted"/>
<sequence>MWGFNTESRFPAQSRLKLILRPCGCPILAERRRPCADLSCFCRKSLVLLICNPRMLASNIHMHKTSIRFSPCDRTQVQRINQQFLYTQKRVETTPAAWRTVVYSDTTGAEWPTPTVQNGVLVHSY</sequence>
<dbReference type="Gramene" id="Mp6g12640.1">
    <property type="protein sequence ID" value="Mp6g12640.1.cds"/>
    <property type="gene ID" value="Mp6g12640"/>
</dbReference>
<protein>
    <submittedName>
        <fullName evidence="1">Uncharacterized protein</fullName>
    </submittedName>
</protein>
<dbReference type="EMBL" id="KZ772731">
    <property type="protein sequence ID" value="PTQ37157.1"/>
    <property type="molecule type" value="Genomic_DNA"/>
</dbReference>
<name>A0A2R6WTH0_MARPO</name>
<gene>
    <name evidence="1" type="ORF">MARPO_0059s0083</name>
</gene>
<reference evidence="2" key="1">
    <citation type="journal article" date="2017" name="Cell">
        <title>Insights into land plant evolution garnered from the Marchantia polymorpha genome.</title>
        <authorList>
            <person name="Bowman J.L."/>
            <person name="Kohchi T."/>
            <person name="Yamato K.T."/>
            <person name="Jenkins J."/>
            <person name="Shu S."/>
            <person name="Ishizaki K."/>
            <person name="Yamaoka S."/>
            <person name="Nishihama R."/>
            <person name="Nakamura Y."/>
            <person name="Berger F."/>
            <person name="Adam C."/>
            <person name="Aki S.S."/>
            <person name="Althoff F."/>
            <person name="Araki T."/>
            <person name="Arteaga-Vazquez M.A."/>
            <person name="Balasubrmanian S."/>
            <person name="Barry K."/>
            <person name="Bauer D."/>
            <person name="Boehm C.R."/>
            <person name="Briginshaw L."/>
            <person name="Caballero-Perez J."/>
            <person name="Catarino B."/>
            <person name="Chen F."/>
            <person name="Chiyoda S."/>
            <person name="Chovatia M."/>
            <person name="Davies K.M."/>
            <person name="Delmans M."/>
            <person name="Demura T."/>
            <person name="Dierschke T."/>
            <person name="Dolan L."/>
            <person name="Dorantes-Acosta A.E."/>
            <person name="Eklund D.M."/>
            <person name="Florent S.N."/>
            <person name="Flores-Sandoval E."/>
            <person name="Fujiyama A."/>
            <person name="Fukuzawa H."/>
            <person name="Galik B."/>
            <person name="Grimanelli D."/>
            <person name="Grimwood J."/>
            <person name="Grossniklaus U."/>
            <person name="Hamada T."/>
            <person name="Haseloff J."/>
            <person name="Hetherington A.J."/>
            <person name="Higo A."/>
            <person name="Hirakawa Y."/>
            <person name="Hundley H.N."/>
            <person name="Ikeda Y."/>
            <person name="Inoue K."/>
            <person name="Inoue S.I."/>
            <person name="Ishida S."/>
            <person name="Jia Q."/>
            <person name="Kakita M."/>
            <person name="Kanazawa T."/>
            <person name="Kawai Y."/>
            <person name="Kawashima T."/>
            <person name="Kennedy M."/>
            <person name="Kinose K."/>
            <person name="Kinoshita T."/>
            <person name="Kohara Y."/>
            <person name="Koide E."/>
            <person name="Komatsu K."/>
            <person name="Kopischke S."/>
            <person name="Kubo M."/>
            <person name="Kyozuka J."/>
            <person name="Lagercrantz U."/>
            <person name="Lin S.S."/>
            <person name="Lindquist E."/>
            <person name="Lipzen A.M."/>
            <person name="Lu C.W."/>
            <person name="De Luna E."/>
            <person name="Martienssen R.A."/>
            <person name="Minamino N."/>
            <person name="Mizutani M."/>
            <person name="Mizutani M."/>
            <person name="Mochizuki N."/>
            <person name="Monte I."/>
            <person name="Mosher R."/>
            <person name="Nagasaki H."/>
            <person name="Nakagami H."/>
            <person name="Naramoto S."/>
            <person name="Nishitani K."/>
            <person name="Ohtani M."/>
            <person name="Okamoto T."/>
            <person name="Okumura M."/>
            <person name="Phillips J."/>
            <person name="Pollak B."/>
            <person name="Reinders A."/>
            <person name="Rovekamp M."/>
            <person name="Sano R."/>
            <person name="Sawa S."/>
            <person name="Schmid M.W."/>
            <person name="Shirakawa M."/>
            <person name="Solano R."/>
            <person name="Spunde A."/>
            <person name="Suetsugu N."/>
            <person name="Sugano S."/>
            <person name="Sugiyama A."/>
            <person name="Sun R."/>
            <person name="Suzuki Y."/>
            <person name="Takenaka M."/>
            <person name="Takezawa D."/>
            <person name="Tomogane H."/>
            <person name="Tsuzuki M."/>
            <person name="Ueda T."/>
            <person name="Umeda M."/>
            <person name="Ward J.M."/>
            <person name="Watanabe Y."/>
            <person name="Yazaki K."/>
            <person name="Yokoyama R."/>
            <person name="Yoshitake Y."/>
            <person name="Yotsui I."/>
            <person name="Zachgo S."/>
            <person name="Schmutz J."/>
        </authorList>
    </citation>
    <scope>NUCLEOTIDE SEQUENCE [LARGE SCALE GENOMIC DNA]</scope>
    <source>
        <strain evidence="2">Tak-1</strain>
    </source>
</reference>
<evidence type="ECO:0000313" key="1">
    <source>
        <dbReference type="EMBL" id="PTQ37157.1"/>
    </source>
</evidence>
<evidence type="ECO:0000313" key="2">
    <source>
        <dbReference type="Proteomes" id="UP000244005"/>
    </source>
</evidence>
<dbReference type="Proteomes" id="UP000244005">
    <property type="component" value="Unassembled WGS sequence"/>
</dbReference>